<reference evidence="8 9" key="1">
    <citation type="submission" date="2020-08" db="EMBL/GenBank/DDBJ databases">
        <title>Genomic Encyclopedia of Type Strains, Phase IV (KMG-IV): sequencing the most valuable type-strain genomes for metagenomic binning, comparative biology and taxonomic classification.</title>
        <authorList>
            <person name="Goeker M."/>
        </authorList>
    </citation>
    <scope>NUCLEOTIDE SEQUENCE [LARGE SCALE GENOMIC DNA]</scope>
    <source>
        <strain evidence="8 9">DSM 22368</strain>
    </source>
</reference>
<proteinExistence type="predicted"/>
<gene>
    <name evidence="8" type="ORF">HNR48_001311</name>
</gene>
<accession>A0A7X0JSS7</accession>
<dbReference type="InterPro" id="IPR050189">
    <property type="entry name" value="MFS_Efflux_Transporters"/>
</dbReference>
<sequence>MQLGQLRSDSIIGLCLLSVLGVVGLSGLMLLPVLLGAYVDFLGFSESHAGWVTSANLAGIALMSLLVSFQVRHRSLYQIAFWGLILMLLFDALSMLSGGLKQLLFFRFMSGLGGGAVQAVVAAAIARSSIAGRGYGIYIGFQFVLPAIAFYLLPAFLQRFGLNGLMVLLLALELLFLLFAKVLNSYPLPEQASSQLKGTWRSSHLALLISKPSLLSLFALCFYGIANAGFYAYVERFGLHSGLANQQVGDVLALANFLAVAGAALVYYLGDKHGFLRPLSIGIFIQVLSMLCLLQGAGWAYYAGVIVWSLAWAFSWPFFLSMQASLDKSGSVVAAGQCSNLIGNAMGPLIFSFALSADSYVPLITVAIVFFILSLLPMLGVAKYLPDGSVEYEKQ</sequence>
<keyword evidence="9" id="KW-1185">Reference proteome</keyword>
<dbReference type="InterPro" id="IPR036259">
    <property type="entry name" value="MFS_trans_sf"/>
</dbReference>
<comment type="subcellular location">
    <subcellularLocation>
        <location evidence="1">Cell membrane</location>
        <topology evidence="1">Multi-pass membrane protein</topology>
    </subcellularLocation>
</comment>
<evidence type="ECO:0000256" key="6">
    <source>
        <dbReference type="SAM" id="Phobius"/>
    </source>
</evidence>
<dbReference type="Proteomes" id="UP000528457">
    <property type="component" value="Unassembled WGS sequence"/>
</dbReference>
<comment type="caution">
    <text evidence="8">The sequence shown here is derived from an EMBL/GenBank/DDBJ whole genome shotgun (WGS) entry which is preliminary data.</text>
</comment>
<feature type="transmembrane region" description="Helical" evidence="6">
    <location>
        <begin position="104"/>
        <end position="125"/>
    </location>
</feature>
<evidence type="ECO:0000256" key="5">
    <source>
        <dbReference type="ARBA" id="ARBA00023136"/>
    </source>
</evidence>
<organism evidence="8 9">
    <name type="scientific">Pseudoteredinibacter isoporae</name>
    <dbReference type="NCBI Taxonomy" id="570281"/>
    <lineage>
        <taxon>Bacteria</taxon>
        <taxon>Pseudomonadati</taxon>
        <taxon>Pseudomonadota</taxon>
        <taxon>Gammaproteobacteria</taxon>
        <taxon>Cellvibrionales</taxon>
        <taxon>Cellvibrionaceae</taxon>
        <taxon>Pseudoteredinibacter</taxon>
    </lineage>
</organism>
<dbReference type="EMBL" id="JACHHT010000001">
    <property type="protein sequence ID" value="MBB6521033.1"/>
    <property type="molecule type" value="Genomic_DNA"/>
</dbReference>
<dbReference type="InterPro" id="IPR011701">
    <property type="entry name" value="MFS"/>
</dbReference>
<evidence type="ECO:0000256" key="1">
    <source>
        <dbReference type="ARBA" id="ARBA00004651"/>
    </source>
</evidence>
<feature type="transmembrane region" description="Helical" evidence="6">
    <location>
        <begin position="251"/>
        <end position="269"/>
    </location>
</feature>
<dbReference type="Gene3D" id="1.20.1250.20">
    <property type="entry name" value="MFS general substrate transporter like domains"/>
    <property type="match status" value="1"/>
</dbReference>
<evidence type="ECO:0000313" key="9">
    <source>
        <dbReference type="Proteomes" id="UP000528457"/>
    </source>
</evidence>
<feature type="transmembrane region" description="Helical" evidence="6">
    <location>
        <begin position="300"/>
        <end position="320"/>
    </location>
</feature>
<feature type="transmembrane region" description="Helical" evidence="6">
    <location>
        <begin position="79"/>
        <end position="98"/>
    </location>
</feature>
<evidence type="ECO:0000256" key="3">
    <source>
        <dbReference type="ARBA" id="ARBA00022692"/>
    </source>
</evidence>
<keyword evidence="4 6" id="KW-1133">Transmembrane helix</keyword>
<dbReference type="InterPro" id="IPR020846">
    <property type="entry name" value="MFS_dom"/>
</dbReference>
<name>A0A7X0JSS7_9GAMM</name>
<dbReference type="GO" id="GO:0005886">
    <property type="term" value="C:plasma membrane"/>
    <property type="evidence" value="ECO:0007669"/>
    <property type="project" value="UniProtKB-SubCell"/>
</dbReference>
<feature type="transmembrane region" description="Helical" evidence="6">
    <location>
        <begin position="49"/>
        <end position="67"/>
    </location>
</feature>
<dbReference type="Pfam" id="PF07690">
    <property type="entry name" value="MFS_1"/>
    <property type="match status" value="1"/>
</dbReference>
<keyword evidence="3 6" id="KW-0812">Transmembrane</keyword>
<dbReference type="PANTHER" id="PTHR43124">
    <property type="entry name" value="PURINE EFFLUX PUMP PBUE"/>
    <property type="match status" value="1"/>
</dbReference>
<dbReference type="InParanoid" id="A0A7X0JSS7"/>
<dbReference type="PANTHER" id="PTHR43124:SF10">
    <property type="entry name" value="PURINE EFFLUX PUMP PBUE"/>
    <property type="match status" value="1"/>
</dbReference>
<dbReference type="SUPFAM" id="SSF103473">
    <property type="entry name" value="MFS general substrate transporter"/>
    <property type="match status" value="1"/>
</dbReference>
<evidence type="ECO:0000259" key="7">
    <source>
        <dbReference type="PROSITE" id="PS50850"/>
    </source>
</evidence>
<feature type="transmembrane region" description="Helical" evidence="6">
    <location>
        <begin position="12"/>
        <end position="37"/>
    </location>
</feature>
<dbReference type="FunCoup" id="A0A7X0JSS7">
    <property type="interactions" value="34"/>
</dbReference>
<feature type="transmembrane region" description="Helical" evidence="6">
    <location>
        <begin position="137"/>
        <end position="157"/>
    </location>
</feature>
<dbReference type="GO" id="GO:0022857">
    <property type="term" value="F:transmembrane transporter activity"/>
    <property type="evidence" value="ECO:0007669"/>
    <property type="project" value="InterPro"/>
</dbReference>
<keyword evidence="5 6" id="KW-0472">Membrane</keyword>
<feature type="transmembrane region" description="Helical" evidence="6">
    <location>
        <begin position="205"/>
        <end position="231"/>
    </location>
</feature>
<feature type="domain" description="Major facilitator superfamily (MFS) profile" evidence="7">
    <location>
        <begin position="10"/>
        <end position="385"/>
    </location>
</feature>
<feature type="transmembrane region" description="Helical" evidence="6">
    <location>
        <begin position="163"/>
        <end position="184"/>
    </location>
</feature>
<dbReference type="AlphaFoldDB" id="A0A7X0JSS7"/>
<protein>
    <submittedName>
        <fullName evidence="8">Putative MFS family arabinose efflux permease</fullName>
    </submittedName>
</protein>
<feature type="transmembrane region" description="Helical" evidence="6">
    <location>
        <begin position="360"/>
        <end position="385"/>
    </location>
</feature>
<evidence type="ECO:0000313" key="8">
    <source>
        <dbReference type="EMBL" id="MBB6521033.1"/>
    </source>
</evidence>
<evidence type="ECO:0000256" key="2">
    <source>
        <dbReference type="ARBA" id="ARBA00022475"/>
    </source>
</evidence>
<keyword evidence="2" id="KW-1003">Cell membrane</keyword>
<evidence type="ECO:0000256" key="4">
    <source>
        <dbReference type="ARBA" id="ARBA00022989"/>
    </source>
</evidence>
<dbReference type="PROSITE" id="PS50850">
    <property type="entry name" value="MFS"/>
    <property type="match status" value="1"/>
</dbReference>
<dbReference type="RefSeq" id="WP_166849638.1">
    <property type="nucleotide sequence ID" value="NZ_JAAONY010000001.1"/>
</dbReference>
<feature type="transmembrane region" description="Helical" evidence="6">
    <location>
        <begin position="332"/>
        <end position="354"/>
    </location>
</feature>